<sequence length="447" mass="51435">MISERVTVLFKSEESLNECVLQDETSLKLMECIEPYIIQRRFDLSLGEDADETPMRFTWKNDTNSLYVIGPHLNYGANLYIGGDKQLLKSMDKQDSILTPTYRLYHHRDDVKNLFDSFSKELNLNVNINDLIDWDWKNKQYDIVSVNSTLQINEYSIVKPNTAIPKISKDHSATYLTIDKLEVGMFYVDLIEAENINLTGLRCLWEEGEKNSKIEKCLKTSLLYKSAFAPVKTSVSNSIKVSLEEPIGLHPKLIIDLSNTTHQTKYDQCEYYLFSQLPLELFVDKFQSEPVFIFGEHNLESPDYKLLNNSWGSETLFGLKSDEINEITFHSRYISPEDGRPGLREVSFTPEIIIACDTGSDSIDTNPFYAKGMGYESYFTKDTVFYPLKFESLVVPIPYPSFDNYKHVELLTSSVIIVSIIYLLYKLFGPVTSITKPKPMNKQKKDN</sequence>
<keyword evidence="12" id="KW-0328">Glycosyltransferase</keyword>
<evidence type="ECO:0000313" key="13">
    <source>
        <dbReference type="Proteomes" id="UP000644660"/>
    </source>
</evidence>
<evidence type="ECO:0000256" key="3">
    <source>
        <dbReference type="ARBA" id="ARBA00010345"/>
    </source>
</evidence>
<dbReference type="SMART" id="SM00780">
    <property type="entry name" value="PIG-X"/>
    <property type="match status" value="1"/>
</dbReference>
<keyword evidence="7 11" id="KW-0256">Endoplasmic reticulum</keyword>
<proteinExistence type="inferred from homology"/>
<keyword evidence="9 11" id="KW-0472">Membrane</keyword>
<evidence type="ECO:0000313" key="12">
    <source>
        <dbReference type="EMBL" id="CAB4253346.1"/>
    </source>
</evidence>
<dbReference type="GO" id="GO:1990529">
    <property type="term" value="C:glycosylphosphatidylinositol-mannosyltransferase I complex"/>
    <property type="evidence" value="ECO:0007669"/>
    <property type="project" value="TreeGrafter"/>
</dbReference>
<dbReference type="PANTHER" id="PTHR28533:SF1">
    <property type="entry name" value="PROTEIN PBN1"/>
    <property type="match status" value="1"/>
</dbReference>
<gene>
    <name evidence="12" type="ORF">KABA2_02S17314</name>
</gene>
<dbReference type="Proteomes" id="UP000644660">
    <property type="component" value="Unassembled WGS sequence"/>
</dbReference>
<organism evidence="12 13">
    <name type="scientific">Maudiozyma barnettii</name>
    <dbReference type="NCBI Taxonomy" id="61262"/>
    <lineage>
        <taxon>Eukaryota</taxon>
        <taxon>Fungi</taxon>
        <taxon>Dikarya</taxon>
        <taxon>Ascomycota</taxon>
        <taxon>Saccharomycotina</taxon>
        <taxon>Saccharomycetes</taxon>
        <taxon>Saccharomycetales</taxon>
        <taxon>Saccharomycetaceae</taxon>
        <taxon>Maudiozyma</taxon>
    </lineage>
</organism>
<keyword evidence="12" id="KW-0808">Transferase</keyword>
<keyword evidence="13" id="KW-1185">Reference proteome</keyword>
<evidence type="ECO:0000256" key="7">
    <source>
        <dbReference type="ARBA" id="ARBA00022824"/>
    </source>
</evidence>
<evidence type="ECO:0000256" key="8">
    <source>
        <dbReference type="ARBA" id="ARBA00022989"/>
    </source>
</evidence>
<evidence type="ECO:0000256" key="5">
    <source>
        <dbReference type="ARBA" id="ARBA00022502"/>
    </source>
</evidence>
<dbReference type="EMBL" id="CAEFZW010000002">
    <property type="protein sequence ID" value="CAB4253346.1"/>
    <property type="molecule type" value="Genomic_DNA"/>
</dbReference>
<keyword evidence="8 11" id="KW-1133">Transmembrane helix</keyword>
<dbReference type="GeneID" id="64856503"/>
<reference evidence="12 13" key="1">
    <citation type="submission" date="2020-05" db="EMBL/GenBank/DDBJ databases">
        <authorList>
            <person name="Casaregola S."/>
            <person name="Devillers H."/>
            <person name="Grondin C."/>
        </authorList>
    </citation>
    <scope>NUCLEOTIDE SEQUENCE [LARGE SCALE GENOMIC DNA]</scope>
    <source>
        <strain evidence="12 13">CLIB 1767</strain>
    </source>
</reference>
<evidence type="ECO:0000256" key="2">
    <source>
        <dbReference type="ARBA" id="ARBA00004687"/>
    </source>
</evidence>
<evidence type="ECO:0000256" key="9">
    <source>
        <dbReference type="ARBA" id="ARBA00023136"/>
    </source>
</evidence>
<evidence type="ECO:0000256" key="6">
    <source>
        <dbReference type="ARBA" id="ARBA00022692"/>
    </source>
</evidence>
<comment type="caution">
    <text evidence="12">The sequence shown here is derived from an EMBL/GenBank/DDBJ whole genome shotgun (WGS) entry which is preliminary data.</text>
</comment>
<comment type="similarity">
    <text evidence="3 11">Belongs to the PIGX family.</text>
</comment>
<evidence type="ECO:0000256" key="11">
    <source>
        <dbReference type="RuleBase" id="RU366056"/>
    </source>
</evidence>
<comment type="pathway">
    <text evidence="2 11">Glycolipid biosynthesis; glycosylphosphatidylinositol-anchor biosynthesis.</text>
</comment>
<accession>A0A8H2ZFK6</accession>
<dbReference type="Pfam" id="PF08320">
    <property type="entry name" value="PIG-X"/>
    <property type="match status" value="1"/>
</dbReference>
<dbReference type="UniPathway" id="UPA00196"/>
<evidence type="ECO:0000256" key="10">
    <source>
        <dbReference type="ARBA" id="ARBA00023180"/>
    </source>
</evidence>
<dbReference type="RefSeq" id="XP_041405384.1">
    <property type="nucleotide sequence ID" value="XM_041549450.1"/>
</dbReference>
<dbReference type="OrthoDB" id="5546453at2759"/>
<keyword evidence="5 11" id="KW-0337">GPI-anchor biosynthesis</keyword>
<dbReference type="InterPro" id="IPR042322">
    <property type="entry name" value="Pbn1"/>
</dbReference>
<feature type="transmembrane region" description="Helical" evidence="11">
    <location>
        <begin position="410"/>
        <end position="428"/>
    </location>
</feature>
<comment type="function">
    <text evidence="11">Required for proper folding and/or the stability of a subset of proteins in the endoplasmic reticulum. Component of glycosylphosphatidylinositol-mannosyltransferase 1 which transfers the first of the 4 mannoses in the GPI-anchor precursors during GPI-anchor biosynthesis. Probably acts by stabilizing the mannosyltransferase GPI14.</text>
</comment>
<dbReference type="InterPro" id="IPR013233">
    <property type="entry name" value="PIG-X/PBN1"/>
</dbReference>
<evidence type="ECO:0000256" key="1">
    <source>
        <dbReference type="ARBA" id="ARBA00004643"/>
    </source>
</evidence>
<evidence type="ECO:0000256" key="4">
    <source>
        <dbReference type="ARBA" id="ARBA00020410"/>
    </source>
</evidence>
<protein>
    <recommendedName>
        <fullName evidence="4 11">Protein PBN1</fullName>
    </recommendedName>
</protein>
<keyword evidence="10" id="KW-0325">Glycoprotein</keyword>
<name>A0A8H2ZFK6_9SACH</name>
<dbReference type="GO" id="GO:0000030">
    <property type="term" value="F:mannosyltransferase activity"/>
    <property type="evidence" value="ECO:0007669"/>
    <property type="project" value="TreeGrafter"/>
</dbReference>
<keyword evidence="6 11" id="KW-0812">Transmembrane</keyword>
<dbReference type="PANTHER" id="PTHR28533">
    <property type="entry name" value="PROTEIN PBN1"/>
    <property type="match status" value="1"/>
</dbReference>
<comment type="subcellular location">
    <subcellularLocation>
        <location evidence="11">Endoplasmic reticulum membrane</location>
        <topology evidence="11">Single-pass membrane protein</topology>
    </subcellularLocation>
    <subcellularLocation>
        <location evidence="1">Endoplasmic reticulum membrane</location>
        <topology evidence="1">Single-pass type III membrane protein</topology>
    </subcellularLocation>
</comment>
<dbReference type="GO" id="GO:0005789">
    <property type="term" value="C:endoplasmic reticulum membrane"/>
    <property type="evidence" value="ECO:0007669"/>
    <property type="project" value="UniProtKB-SubCell"/>
</dbReference>
<dbReference type="AlphaFoldDB" id="A0A8H2ZFK6"/>
<dbReference type="GO" id="GO:0006506">
    <property type="term" value="P:GPI anchor biosynthetic process"/>
    <property type="evidence" value="ECO:0007669"/>
    <property type="project" value="UniProtKB-UniPathway"/>
</dbReference>